<evidence type="ECO:0000313" key="1">
    <source>
        <dbReference type="EMBL" id="KIL58927.1"/>
    </source>
</evidence>
<dbReference type="InParanoid" id="A0A0C2WC98"/>
<dbReference type="Proteomes" id="UP000054549">
    <property type="component" value="Unassembled WGS sequence"/>
</dbReference>
<gene>
    <name evidence="1" type="ORF">M378DRAFT_170014</name>
</gene>
<protein>
    <submittedName>
        <fullName evidence="1">Uncharacterized protein</fullName>
    </submittedName>
</protein>
<accession>A0A0C2WC98</accession>
<evidence type="ECO:0000313" key="2">
    <source>
        <dbReference type="Proteomes" id="UP000054549"/>
    </source>
</evidence>
<keyword evidence="2" id="KW-1185">Reference proteome</keyword>
<dbReference type="EMBL" id="KN818326">
    <property type="protein sequence ID" value="KIL58927.1"/>
    <property type="molecule type" value="Genomic_DNA"/>
</dbReference>
<organism evidence="1 2">
    <name type="scientific">Amanita muscaria (strain Koide BX008)</name>
    <dbReference type="NCBI Taxonomy" id="946122"/>
    <lineage>
        <taxon>Eukaryota</taxon>
        <taxon>Fungi</taxon>
        <taxon>Dikarya</taxon>
        <taxon>Basidiomycota</taxon>
        <taxon>Agaricomycotina</taxon>
        <taxon>Agaricomycetes</taxon>
        <taxon>Agaricomycetidae</taxon>
        <taxon>Agaricales</taxon>
        <taxon>Pluteineae</taxon>
        <taxon>Amanitaceae</taxon>
        <taxon>Amanita</taxon>
    </lineage>
</organism>
<dbReference type="HOGENOM" id="CLU_2621501_0_0_1"/>
<sequence length="78" mass="8867">MKLDLLTRSRWNRAGVRSVRTDWETRNGTMQGEAVRTGDQVEVQRVSEREVFSSATLSRGESSLSLTGRRGLHNYVEV</sequence>
<dbReference type="AlphaFoldDB" id="A0A0C2WC98"/>
<name>A0A0C2WC98_AMAMK</name>
<reference evidence="1 2" key="1">
    <citation type="submission" date="2014-04" db="EMBL/GenBank/DDBJ databases">
        <title>Evolutionary Origins and Diversification of the Mycorrhizal Mutualists.</title>
        <authorList>
            <consortium name="DOE Joint Genome Institute"/>
            <consortium name="Mycorrhizal Genomics Consortium"/>
            <person name="Kohler A."/>
            <person name="Kuo A."/>
            <person name="Nagy L.G."/>
            <person name="Floudas D."/>
            <person name="Copeland A."/>
            <person name="Barry K.W."/>
            <person name="Cichocki N."/>
            <person name="Veneault-Fourrey C."/>
            <person name="LaButti K."/>
            <person name="Lindquist E.A."/>
            <person name="Lipzen A."/>
            <person name="Lundell T."/>
            <person name="Morin E."/>
            <person name="Murat C."/>
            <person name="Riley R."/>
            <person name="Ohm R."/>
            <person name="Sun H."/>
            <person name="Tunlid A."/>
            <person name="Henrissat B."/>
            <person name="Grigoriev I.V."/>
            <person name="Hibbett D.S."/>
            <person name="Martin F."/>
        </authorList>
    </citation>
    <scope>NUCLEOTIDE SEQUENCE [LARGE SCALE GENOMIC DNA]</scope>
    <source>
        <strain evidence="1 2">Koide BX008</strain>
    </source>
</reference>
<proteinExistence type="predicted"/>